<dbReference type="EMBL" id="FOFU01000018">
    <property type="protein sequence ID" value="SEQ91579.1"/>
    <property type="molecule type" value="Genomic_DNA"/>
</dbReference>
<evidence type="ECO:0000256" key="2">
    <source>
        <dbReference type="ARBA" id="ARBA00022490"/>
    </source>
</evidence>
<evidence type="ECO:0000256" key="8">
    <source>
        <dbReference type="PROSITE-ProRule" id="PRU00169"/>
    </source>
</evidence>
<dbReference type="GO" id="GO:0043565">
    <property type="term" value="F:sequence-specific DNA binding"/>
    <property type="evidence" value="ECO:0007669"/>
    <property type="project" value="InterPro"/>
</dbReference>
<feature type="domain" description="HTH araC/xylS-type" evidence="9">
    <location>
        <begin position="387"/>
        <end position="485"/>
    </location>
</feature>
<evidence type="ECO:0000313" key="12">
    <source>
        <dbReference type="Proteomes" id="UP000182360"/>
    </source>
</evidence>
<dbReference type="Pfam" id="PF12833">
    <property type="entry name" value="HTH_18"/>
    <property type="match status" value="1"/>
</dbReference>
<dbReference type="CDD" id="cd17536">
    <property type="entry name" value="REC_YesN-like"/>
    <property type="match status" value="1"/>
</dbReference>
<dbReference type="Pfam" id="PF00072">
    <property type="entry name" value="Response_reg"/>
    <property type="match status" value="1"/>
</dbReference>
<dbReference type="InterPro" id="IPR051552">
    <property type="entry name" value="HptR"/>
</dbReference>
<dbReference type="PRINTS" id="PR00032">
    <property type="entry name" value="HTHARAC"/>
</dbReference>
<dbReference type="PROSITE" id="PS01124">
    <property type="entry name" value="HTH_ARAC_FAMILY_2"/>
    <property type="match status" value="1"/>
</dbReference>
<keyword evidence="7" id="KW-0804">Transcription</keyword>
<proteinExistence type="predicted"/>
<dbReference type="Gene3D" id="3.40.50.2300">
    <property type="match status" value="1"/>
</dbReference>
<dbReference type="InterPro" id="IPR018060">
    <property type="entry name" value="HTH_AraC"/>
</dbReference>
<dbReference type="InterPro" id="IPR018062">
    <property type="entry name" value="HTH_AraC-typ_CS"/>
</dbReference>
<dbReference type="Gene3D" id="1.10.10.60">
    <property type="entry name" value="Homeodomain-like"/>
    <property type="match status" value="2"/>
</dbReference>
<dbReference type="InterPro" id="IPR001789">
    <property type="entry name" value="Sig_transdc_resp-reg_receiver"/>
</dbReference>
<dbReference type="InterPro" id="IPR009057">
    <property type="entry name" value="Homeodomain-like_sf"/>
</dbReference>
<dbReference type="OrthoDB" id="327083at2"/>
<dbReference type="SUPFAM" id="SSF52172">
    <property type="entry name" value="CheY-like"/>
    <property type="match status" value="1"/>
</dbReference>
<dbReference type="SMART" id="SM00448">
    <property type="entry name" value="REC"/>
    <property type="match status" value="1"/>
</dbReference>
<dbReference type="GO" id="GO:0000160">
    <property type="term" value="P:phosphorelay signal transduction system"/>
    <property type="evidence" value="ECO:0007669"/>
    <property type="project" value="UniProtKB-KW"/>
</dbReference>
<dbReference type="InterPro" id="IPR020449">
    <property type="entry name" value="Tscrpt_reg_AraC-type_HTH"/>
</dbReference>
<dbReference type="RefSeq" id="WP_074645731.1">
    <property type="nucleotide sequence ID" value="NZ_AP025286.1"/>
</dbReference>
<comment type="subcellular location">
    <subcellularLocation>
        <location evidence="1">Cytoplasm</location>
    </subcellularLocation>
</comment>
<dbReference type="PANTHER" id="PTHR42713:SF3">
    <property type="entry name" value="TRANSCRIPTIONAL REGULATORY PROTEIN HPTR"/>
    <property type="match status" value="1"/>
</dbReference>
<keyword evidence="5" id="KW-0805">Transcription regulation</keyword>
<evidence type="ECO:0000256" key="4">
    <source>
        <dbReference type="ARBA" id="ARBA00023012"/>
    </source>
</evidence>
<dbReference type="GO" id="GO:0005737">
    <property type="term" value="C:cytoplasm"/>
    <property type="evidence" value="ECO:0007669"/>
    <property type="project" value="UniProtKB-SubCell"/>
</dbReference>
<evidence type="ECO:0000259" key="10">
    <source>
        <dbReference type="PROSITE" id="PS50110"/>
    </source>
</evidence>
<dbReference type="PROSITE" id="PS00041">
    <property type="entry name" value="HTH_ARAC_FAMILY_1"/>
    <property type="match status" value="1"/>
</dbReference>
<dbReference type="PROSITE" id="PS50110">
    <property type="entry name" value="RESPONSE_REGULATORY"/>
    <property type="match status" value="1"/>
</dbReference>
<keyword evidence="2" id="KW-0963">Cytoplasm</keyword>
<evidence type="ECO:0000313" key="11">
    <source>
        <dbReference type="EMBL" id="SEQ91579.1"/>
    </source>
</evidence>
<evidence type="ECO:0000256" key="3">
    <source>
        <dbReference type="ARBA" id="ARBA00022553"/>
    </source>
</evidence>
<reference evidence="11 12" key="1">
    <citation type="submission" date="2016-10" db="EMBL/GenBank/DDBJ databases">
        <authorList>
            <person name="de Groot N.N."/>
        </authorList>
    </citation>
    <scope>NUCLEOTIDE SEQUENCE [LARGE SCALE GENOMIC DNA]</scope>
    <source>
        <strain evidence="11 12">B25</strain>
    </source>
</reference>
<keyword evidence="3 8" id="KW-0597">Phosphoprotein</keyword>
<protein>
    <submittedName>
        <fullName evidence="11">Two component transcriptional regulator, AraC family</fullName>
    </submittedName>
</protein>
<keyword evidence="4" id="KW-0902">Two-component regulatory system</keyword>
<dbReference type="PANTHER" id="PTHR42713">
    <property type="entry name" value="HISTIDINE KINASE-RELATED"/>
    <property type="match status" value="1"/>
</dbReference>
<evidence type="ECO:0000256" key="7">
    <source>
        <dbReference type="ARBA" id="ARBA00023163"/>
    </source>
</evidence>
<feature type="modified residue" description="4-aspartylphosphate" evidence="8">
    <location>
        <position position="55"/>
    </location>
</feature>
<dbReference type="SUPFAM" id="SSF46689">
    <property type="entry name" value="Homeodomain-like"/>
    <property type="match status" value="2"/>
</dbReference>
<evidence type="ECO:0000256" key="1">
    <source>
        <dbReference type="ARBA" id="ARBA00004496"/>
    </source>
</evidence>
<organism evidence="11 12">
    <name type="scientific">Treponema bryantii</name>
    <dbReference type="NCBI Taxonomy" id="163"/>
    <lineage>
        <taxon>Bacteria</taxon>
        <taxon>Pseudomonadati</taxon>
        <taxon>Spirochaetota</taxon>
        <taxon>Spirochaetia</taxon>
        <taxon>Spirochaetales</taxon>
        <taxon>Treponemataceae</taxon>
        <taxon>Treponema</taxon>
    </lineage>
</organism>
<dbReference type="STRING" id="163.SAMN04487775_10190"/>
<evidence type="ECO:0000259" key="9">
    <source>
        <dbReference type="PROSITE" id="PS01124"/>
    </source>
</evidence>
<keyword evidence="6" id="KW-0238">DNA-binding</keyword>
<gene>
    <name evidence="11" type="ORF">SAMN04487977_1187</name>
</gene>
<feature type="domain" description="Response regulatory" evidence="10">
    <location>
        <begin position="3"/>
        <end position="122"/>
    </location>
</feature>
<dbReference type="AlphaFoldDB" id="A0A1H9JXJ6"/>
<name>A0A1H9JXJ6_9SPIR</name>
<dbReference type="GO" id="GO:0003700">
    <property type="term" value="F:DNA-binding transcription factor activity"/>
    <property type="evidence" value="ECO:0007669"/>
    <property type="project" value="InterPro"/>
</dbReference>
<evidence type="ECO:0000256" key="5">
    <source>
        <dbReference type="ARBA" id="ARBA00023015"/>
    </source>
</evidence>
<keyword evidence="12" id="KW-1185">Reference proteome</keyword>
<evidence type="ECO:0000256" key="6">
    <source>
        <dbReference type="ARBA" id="ARBA00023125"/>
    </source>
</evidence>
<dbReference type="SMART" id="SM00342">
    <property type="entry name" value="HTH_ARAC"/>
    <property type="match status" value="1"/>
</dbReference>
<accession>A0A1H9JXJ6</accession>
<sequence>MITIVLADDEKLIRAGLKKILLDSIDIPLEIIEAKNGEEALEFCKEKKPEILITDIRMPVMDGVELMKQLSELDEKQKPAIIVLSGYDDFSYAKAAIQSGALSYILKPVDKKELISAVNSAIMNSQKEEKEQNEQKFRQIIEKGRLDDVSGLPEITIKNGLRCIVIYGKNPIQAVEAVMHDRRYYVVEQTRNSVLLVYPFDGVEVKYDPTYLDTYIVGISGPADDYSMLRTMRRQARTAAMQSFFDAETGMMLERQRRGGLYYWENDTHISDFTQLDEGYEKMISHCDIASPEEAQKDVENLFNCFNDNAKLNSETLCYLYRKITSNMFTRYPGFTDSDMYLHIKSIMIENIFEFANLPEWQSSVLDYAVYLAALLKQDTKESPYITEALAFIKTHFKKNINMAMVANQVSVNYTWFSEKFKEHTGVNFNEYLKRLRIDEAKKLLEKGCYKVYEVAERCGFSDVKYFMKIFREETGMSPTEWSNKHIS</sequence>
<dbReference type="InterPro" id="IPR011006">
    <property type="entry name" value="CheY-like_superfamily"/>
</dbReference>
<dbReference type="Proteomes" id="UP000182360">
    <property type="component" value="Unassembled WGS sequence"/>
</dbReference>